<dbReference type="GO" id="GO:0016042">
    <property type="term" value="P:lipid catabolic process"/>
    <property type="evidence" value="ECO:0007669"/>
    <property type="project" value="UniProtKB-UniRule"/>
</dbReference>
<evidence type="ECO:0000256" key="1">
    <source>
        <dbReference type="ARBA" id="ARBA00010240"/>
    </source>
</evidence>
<keyword evidence="3" id="KW-0378">Hydrolase</keyword>
<sequence length="440" mass="49935">MEDDVKFILSIDGGGFRGIIPAAILSEIEKRVTEQISKEIGEDVDIRIADLFDLISGTSTGSILTLGLTVPNENDRPKFSAEYLVNFYEVNGHNVFSNYPALMLKHFIDKELEENSKGIKQNTNEQVEESSRLEKVMKFGSNTFKSISSRSLKRKKNQNEQIDQNGNTTKSTSEIYETEVVTTKTTSETENTKENRVLDKLMTSFMEISSEIQSPFKPKYDGEELENLLQENFVDAKLKDTVNAVKIVVPSYDISKGEGVIFTNFENKYDDYFMRDVIRASAAAPTYFPAKQIGSQFFIDGGVFLNNPTALAYLKAKKQFPNSKFVVISLGAGNYKRPLQKYADDGVLLWGIPLIGLLFDVDLDNNDAFMRMMAELDNTKYYRLQKHAEKTVALDTVSEKEIDTLVNMANEVMKDPENNFDEIIKILVDKYKKKKIFLQK</sequence>
<dbReference type="GO" id="GO:0046486">
    <property type="term" value="P:glycerolipid metabolic process"/>
    <property type="evidence" value="ECO:0007669"/>
    <property type="project" value="UniProtKB-ARBA"/>
</dbReference>
<dbReference type="PROSITE" id="PS51635">
    <property type="entry name" value="PNPLA"/>
    <property type="match status" value="1"/>
</dbReference>
<feature type="domain" description="PNPLA" evidence="5">
    <location>
        <begin position="9"/>
        <end position="313"/>
    </location>
</feature>
<feature type="region of interest" description="Disordered" evidence="4">
    <location>
        <begin position="150"/>
        <end position="171"/>
    </location>
</feature>
<feature type="short sequence motif" description="GXGXXG" evidence="3">
    <location>
        <begin position="13"/>
        <end position="18"/>
    </location>
</feature>
<dbReference type="OrthoDB" id="1658288at2759"/>
<comment type="caution">
    <text evidence="6">The sequence shown here is derived from an EMBL/GenBank/DDBJ whole genome shotgun (WGS) entry which is preliminary data.</text>
</comment>
<dbReference type="GO" id="GO:0047372">
    <property type="term" value="F:monoacylglycerol lipase activity"/>
    <property type="evidence" value="ECO:0007669"/>
    <property type="project" value="TreeGrafter"/>
</dbReference>
<dbReference type="PANTHER" id="PTHR32176">
    <property type="entry name" value="XYLOSE ISOMERASE"/>
    <property type="match status" value="1"/>
</dbReference>
<keyword evidence="3" id="KW-0442">Lipid degradation</keyword>
<proteinExistence type="inferred from homology"/>
<keyword evidence="2 3" id="KW-0443">Lipid metabolism</keyword>
<evidence type="ECO:0000313" key="7">
    <source>
        <dbReference type="Proteomes" id="UP000439903"/>
    </source>
</evidence>
<name>A0A8H3XBQ6_GIGMA</name>
<evidence type="ECO:0000256" key="3">
    <source>
        <dbReference type="PROSITE-ProRule" id="PRU01161"/>
    </source>
</evidence>
<evidence type="ECO:0000259" key="5">
    <source>
        <dbReference type="PROSITE" id="PS51635"/>
    </source>
</evidence>
<dbReference type="AlphaFoldDB" id="A0A8H3XBQ6"/>
<feature type="active site" description="Proton acceptor" evidence="3">
    <location>
        <position position="300"/>
    </location>
</feature>
<dbReference type="Pfam" id="PF01734">
    <property type="entry name" value="Patatin"/>
    <property type="match status" value="1"/>
</dbReference>
<dbReference type="CDD" id="cd07199">
    <property type="entry name" value="Pat17_PNPLA8_PNPLA9_like"/>
    <property type="match status" value="1"/>
</dbReference>
<dbReference type="GO" id="GO:0004620">
    <property type="term" value="F:phospholipase activity"/>
    <property type="evidence" value="ECO:0007669"/>
    <property type="project" value="TreeGrafter"/>
</dbReference>
<feature type="active site" description="Nucleophile" evidence="3">
    <location>
        <position position="59"/>
    </location>
</feature>
<dbReference type="Gene3D" id="3.40.1090.10">
    <property type="entry name" value="Cytosolic phospholipase A2 catalytic domain"/>
    <property type="match status" value="1"/>
</dbReference>
<feature type="short sequence motif" description="DGA/G" evidence="3">
    <location>
        <begin position="300"/>
        <end position="302"/>
    </location>
</feature>
<keyword evidence="7" id="KW-1185">Reference proteome</keyword>
<dbReference type="EMBL" id="WTPW01001400">
    <property type="protein sequence ID" value="KAF0437466.1"/>
    <property type="molecule type" value="Genomic_DNA"/>
</dbReference>
<dbReference type="Proteomes" id="UP000439903">
    <property type="component" value="Unassembled WGS sequence"/>
</dbReference>
<organism evidence="6 7">
    <name type="scientific">Gigaspora margarita</name>
    <dbReference type="NCBI Taxonomy" id="4874"/>
    <lineage>
        <taxon>Eukaryota</taxon>
        <taxon>Fungi</taxon>
        <taxon>Fungi incertae sedis</taxon>
        <taxon>Mucoromycota</taxon>
        <taxon>Glomeromycotina</taxon>
        <taxon>Glomeromycetes</taxon>
        <taxon>Diversisporales</taxon>
        <taxon>Gigasporaceae</taxon>
        <taxon>Gigaspora</taxon>
    </lineage>
</organism>
<evidence type="ECO:0000256" key="4">
    <source>
        <dbReference type="SAM" id="MobiDB-lite"/>
    </source>
</evidence>
<feature type="compositionally biased region" description="Polar residues" evidence="4">
    <location>
        <begin position="159"/>
        <end position="171"/>
    </location>
</feature>
<reference evidence="6 7" key="1">
    <citation type="journal article" date="2019" name="Environ. Microbiol.">
        <title>At the nexus of three kingdoms: the genome of the mycorrhizal fungus Gigaspora margarita provides insights into plant, endobacterial and fungal interactions.</title>
        <authorList>
            <person name="Venice F."/>
            <person name="Ghignone S."/>
            <person name="Salvioli di Fossalunga A."/>
            <person name="Amselem J."/>
            <person name="Novero M."/>
            <person name="Xianan X."/>
            <person name="Sedzielewska Toro K."/>
            <person name="Morin E."/>
            <person name="Lipzen A."/>
            <person name="Grigoriev I.V."/>
            <person name="Henrissat B."/>
            <person name="Martin F.M."/>
            <person name="Bonfante P."/>
        </authorList>
    </citation>
    <scope>NUCLEOTIDE SEQUENCE [LARGE SCALE GENOMIC DNA]</scope>
    <source>
        <strain evidence="6 7">BEG34</strain>
    </source>
</reference>
<accession>A0A8H3XBQ6</accession>
<dbReference type="PANTHER" id="PTHR32176:SF92">
    <property type="entry name" value="XYLOSE ISOMERASE"/>
    <property type="match status" value="1"/>
</dbReference>
<evidence type="ECO:0000256" key="2">
    <source>
        <dbReference type="ARBA" id="ARBA00023098"/>
    </source>
</evidence>
<comment type="similarity">
    <text evidence="1">Belongs to the patatin family.</text>
</comment>
<dbReference type="InterPro" id="IPR016035">
    <property type="entry name" value="Acyl_Trfase/lysoPLipase"/>
</dbReference>
<protein>
    <submittedName>
        <fullName evidence="6">Patatin</fullName>
    </submittedName>
</protein>
<evidence type="ECO:0000313" key="6">
    <source>
        <dbReference type="EMBL" id="KAF0437466.1"/>
    </source>
</evidence>
<gene>
    <name evidence="6" type="ORF">F8M41_004382</name>
</gene>
<dbReference type="SUPFAM" id="SSF52151">
    <property type="entry name" value="FabD/lysophospholipase-like"/>
    <property type="match status" value="1"/>
</dbReference>
<dbReference type="InterPro" id="IPR002641">
    <property type="entry name" value="PNPLA_dom"/>
</dbReference>
<feature type="short sequence motif" description="GXSXG" evidence="3">
    <location>
        <begin position="57"/>
        <end position="61"/>
    </location>
</feature>